<evidence type="ECO:0000313" key="3">
    <source>
        <dbReference type="Proteomes" id="UP000023067"/>
    </source>
</evidence>
<evidence type="ECO:0000313" key="2">
    <source>
        <dbReference type="EMBL" id="EWS81510.1"/>
    </source>
</evidence>
<keyword evidence="1" id="KW-0472">Membrane</keyword>
<evidence type="ECO:0000256" key="1">
    <source>
        <dbReference type="SAM" id="Phobius"/>
    </source>
</evidence>
<protein>
    <submittedName>
        <fullName evidence="2">Uncharacterized protein</fullName>
    </submittedName>
</protein>
<dbReference type="RefSeq" id="WP_038371990.1">
    <property type="nucleotide sequence ID" value="NZ_KK069992.1"/>
</dbReference>
<keyword evidence="3" id="KW-1185">Reference proteome</keyword>
<dbReference type="AlphaFoldDB" id="Z9JT39"/>
<dbReference type="EMBL" id="JDYK01000007">
    <property type="protein sequence ID" value="EWS81510.1"/>
    <property type="molecule type" value="Genomic_DNA"/>
</dbReference>
<gene>
    <name evidence="2" type="ORF">BF93_16520</name>
</gene>
<dbReference type="PATRIC" id="fig|396014.3.peg.1648"/>
<comment type="caution">
    <text evidence="2">The sequence shown here is derived from an EMBL/GenBank/DDBJ whole genome shotgun (WGS) entry which is preliminary data.</text>
</comment>
<dbReference type="OrthoDB" id="4792984at2"/>
<reference evidence="2 3" key="1">
    <citation type="submission" date="2014-02" db="EMBL/GenBank/DDBJ databases">
        <title>Genome sequence of Brachybacterium phenoliresistens strain W13A50.</title>
        <authorList>
            <person name="Wang X."/>
        </authorList>
    </citation>
    <scope>NUCLEOTIDE SEQUENCE [LARGE SCALE GENOMIC DNA]</scope>
    <source>
        <strain evidence="2 3">W13A50</strain>
    </source>
</reference>
<feature type="transmembrane region" description="Helical" evidence="1">
    <location>
        <begin position="16"/>
        <end position="35"/>
    </location>
</feature>
<dbReference type="HOGENOM" id="CLU_812972_0_0_11"/>
<accession>Z9JT39</accession>
<organism evidence="2 3">
    <name type="scientific">Brachybacterium phenoliresistens</name>
    <dbReference type="NCBI Taxonomy" id="396014"/>
    <lineage>
        <taxon>Bacteria</taxon>
        <taxon>Bacillati</taxon>
        <taxon>Actinomycetota</taxon>
        <taxon>Actinomycetes</taxon>
        <taxon>Micrococcales</taxon>
        <taxon>Dermabacteraceae</taxon>
        <taxon>Brachybacterium</taxon>
    </lineage>
</organism>
<proteinExistence type="predicted"/>
<dbReference type="Proteomes" id="UP000023067">
    <property type="component" value="Unassembled WGS sequence"/>
</dbReference>
<keyword evidence="1" id="KW-1133">Transmembrane helix</keyword>
<sequence length="341" mass="36030">MARTPDGARRRRRLRWALSAFTVVILLVIAVVVLWKPDVPGPIPPNPTGEHEGTQVSESVSLTVPETVRTTSASFPVSAGETYLLRFSVETVKPAGSPGSAMYFGVSLACVGPDGEDSRSIGGTQNLLQDEPVTLHNQFLYEVSGDGERTCRLVVSSPNENAAAKGTTVDVKIDWSAAPVGDEAFVLDSAARLPRVVGAGERVPAFLEEVPLEDLGTGQIQVLSTVHVTTCTIVNGSREGGEPMCLESETDARGSEYDVELRADVLGPDGRTCASLSMLNDSQHVDRRTHHQMLSIDKSGELPDITCGDTVRIVLAVDNAGPAPLVVHGAGSSFVAVPVAP</sequence>
<keyword evidence="1" id="KW-0812">Transmembrane</keyword>
<name>Z9JT39_9MICO</name>